<dbReference type="KEGG" id="por:APT59_04530"/>
<name>A0A0U4WN75_9PSED</name>
<sequence length="152" mass="17299">MLTLGNLCLLLGAVGIGLWFWHAHGIREQALRLAEQECRRRKVILLDGAVAFSRFRWMADAKGRKRLARLFAFEFTVTGEERLNASLALFGKTLAKVDFASFVVPEVERPSADSVVASAPVYQAKPEHGQVVYLDQWRQRQRTDTSRRQEPE</sequence>
<organism evidence="1 2">
    <name type="scientific">Pseudomonas oryzihabitans</name>
    <dbReference type="NCBI Taxonomy" id="47885"/>
    <lineage>
        <taxon>Bacteria</taxon>
        <taxon>Pseudomonadati</taxon>
        <taxon>Pseudomonadota</taxon>
        <taxon>Gammaproteobacteria</taxon>
        <taxon>Pseudomonadales</taxon>
        <taxon>Pseudomonadaceae</taxon>
        <taxon>Pseudomonas</taxon>
    </lineage>
</organism>
<dbReference type="InterPro" id="IPR021732">
    <property type="entry name" value="DUF3301"/>
</dbReference>
<dbReference type="OrthoDB" id="5959530at2"/>
<dbReference type="RefSeq" id="WP_059313755.1">
    <property type="nucleotide sequence ID" value="NZ_CP013987.1"/>
</dbReference>
<dbReference type="Proteomes" id="UP000064137">
    <property type="component" value="Chromosome"/>
</dbReference>
<evidence type="ECO:0000313" key="1">
    <source>
        <dbReference type="EMBL" id="ALZ83501.1"/>
    </source>
</evidence>
<dbReference type="Pfam" id="PF11743">
    <property type="entry name" value="DUF3301"/>
    <property type="match status" value="1"/>
</dbReference>
<evidence type="ECO:0000313" key="2">
    <source>
        <dbReference type="Proteomes" id="UP000064137"/>
    </source>
</evidence>
<dbReference type="EMBL" id="CP013987">
    <property type="protein sequence ID" value="ALZ83501.1"/>
    <property type="molecule type" value="Genomic_DNA"/>
</dbReference>
<protein>
    <recommendedName>
        <fullName evidence="3">DUF3301 domain-containing protein</fullName>
    </recommendedName>
</protein>
<evidence type="ECO:0008006" key="3">
    <source>
        <dbReference type="Google" id="ProtNLM"/>
    </source>
</evidence>
<dbReference type="AlphaFoldDB" id="A0A0U4WN75"/>
<reference evidence="1 2" key="1">
    <citation type="submission" date="2016-01" db="EMBL/GenBank/DDBJ databases">
        <title>Annotation of Pseudomonas oryzihabitans USDA-ARS-USMARC-56511.</title>
        <authorList>
            <person name="Harhay G.P."/>
            <person name="Harhay D.M."/>
            <person name="Smith T.P.L."/>
            <person name="Bono J.L."/>
            <person name="Heaton M.P."/>
            <person name="Clawson M.L."/>
            <person name="Chitko-Mckown C.G."/>
            <person name="Capik S.F."/>
            <person name="DeDonder K.D."/>
            <person name="Apley M.D."/>
            <person name="Lubbers B.V."/>
            <person name="White B.J."/>
            <person name="Larson R.L."/>
        </authorList>
    </citation>
    <scope>NUCLEOTIDE SEQUENCE [LARGE SCALE GENOMIC DNA]</scope>
    <source>
        <strain evidence="1 2">USDA-ARS-USMARC-56511</strain>
    </source>
</reference>
<proteinExistence type="predicted"/>
<gene>
    <name evidence="1" type="ORF">APT59_04530</name>
</gene>
<accession>A0A0U4WN75</accession>